<evidence type="ECO:0000313" key="2">
    <source>
        <dbReference type="Ensembl" id="ENSCINP00000003211.3"/>
    </source>
</evidence>
<organism evidence="2 3">
    <name type="scientific">Ciona intestinalis</name>
    <name type="common">Transparent sea squirt</name>
    <name type="synonym">Ascidia intestinalis</name>
    <dbReference type="NCBI Taxonomy" id="7719"/>
    <lineage>
        <taxon>Eukaryota</taxon>
        <taxon>Metazoa</taxon>
        <taxon>Chordata</taxon>
        <taxon>Tunicata</taxon>
        <taxon>Ascidiacea</taxon>
        <taxon>Phlebobranchia</taxon>
        <taxon>Cionidae</taxon>
        <taxon>Ciona</taxon>
    </lineage>
</organism>
<evidence type="ECO:0000313" key="3">
    <source>
        <dbReference type="Proteomes" id="UP000008144"/>
    </source>
</evidence>
<reference evidence="2" key="2">
    <citation type="journal article" date="2008" name="Genome Biol.">
        <title>Improved genome assembly and evidence-based global gene model set for the chordate Ciona intestinalis: new insight into intron and operon populations.</title>
        <authorList>
            <person name="Satou Y."/>
            <person name="Mineta K."/>
            <person name="Ogasawara M."/>
            <person name="Sasakura Y."/>
            <person name="Shoguchi E."/>
            <person name="Ueno K."/>
            <person name="Yamada L."/>
            <person name="Matsumoto J."/>
            <person name="Wasserscheid J."/>
            <person name="Dewar K."/>
            <person name="Wiley G.B."/>
            <person name="Macmil S.L."/>
            <person name="Roe B.A."/>
            <person name="Zeller R.W."/>
            <person name="Hastings K.E."/>
            <person name="Lemaire P."/>
            <person name="Lindquist E."/>
            <person name="Endo T."/>
            <person name="Hotta K."/>
            <person name="Inaba K."/>
        </authorList>
    </citation>
    <scope>NUCLEOTIDE SEQUENCE [LARGE SCALE GENOMIC DNA]</scope>
    <source>
        <strain evidence="2">wild type</strain>
    </source>
</reference>
<keyword evidence="3" id="KW-1185">Reference proteome</keyword>
<sequence>MRKSFEGSNPTSEEMVVEESPMKKDDQDHGVARNLKLNRSPRHSIMLTRRHSFYRDDAGFKSRTVARAEIVHQHNEAAPPTPSVSRFKNSTSDAAPVVPFSPASLLFKYTSSGQRKMERKCVTEQPQRTRRRLQLVPTTLDAEELKPIAKNLFATNLSPEKPSVPTTISSASISDLISSPLVIKNHKQPSKVVDATTATTITPAIPTPFAAY</sequence>
<accession>F6RZR5</accession>
<dbReference type="EMBL" id="EAAA01000458">
    <property type="status" value="NOT_ANNOTATED_CDS"/>
    <property type="molecule type" value="Genomic_DNA"/>
</dbReference>
<proteinExistence type="predicted"/>
<feature type="region of interest" description="Disordered" evidence="1">
    <location>
        <begin position="1"/>
        <end position="32"/>
    </location>
</feature>
<dbReference type="InParanoid" id="F6RZR5"/>
<dbReference type="GeneTree" id="ENSGT00390000015539"/>
<feature type="compositionally biased region" description="Polar residues" evidence="1">
    <location>
        <begin position="1"/>
        <end position="12"/>
    </location>
</feature>
<feature type="compositionally biased region" description="Basic and acidic residues" evidence="1">
    <location>
        <begin position="20"/>
        <end position="31"/>
    </location>
</feature>
<name>F6RZR5_CIOIN</name>
<dbReference type="Ensembl" id="ENSCINT00000003211.3">
    <property type="protein sequence ID" value="ENSCINP00000003211.3"/>
    <property type="gene ID" value="ENSCING00000001604.3"/>
</dbReference>
<dbReference type="AlphaFoldDB" id="F6RZR5"/>
<dbReference type="Proteomes" id="UP000008144">
    <property type="component" value="Chromosome 10"/>
</dbReference>
<reference evidence="2" key="3">
    <citation type="submission" date="2025-08" db="UniProtKB">
        <authorList>
            <consortium name="Ensembl"/>
        </authorList>
    </citation>
    <scope>IDENTIFICATION</scope>
</reference>
<dbReference type="OMA" id="ATHKSPN"/>
<reference evidence="2" key="4">
    <citation type="submission" date="2025-09" db="UniProtKB">
        <authorList>
            <consortium name="Ensembl"/>
        </authorList>
    </citation>
    <scope>IDENTIFICATION</scope>
</reference>
<dbReference type="HOGENOM" id="CLU_1302149_0_0_1"/>
<reference evidence="3" key="1">
    <citation type="journal article" date="2002" name="Science">
        <title>The draft genome of Ciona intestinalis: insights into chordate and vertebrate origins.</title>
        <authorList>
            <person name="Dehal P."/>
            <person name="Satou Y."/>
            <person name="Campbell R.K."/>
            <person name="Chapman J."/>
            <person name="Degnan B."/>
            <person name="De Tomaso A."/>
            <person name="Davidson B."/>
            <person name="Di Gregorio A."/>
            <person name="Gelpke M."/>
            <person name="Goodstein D.M."/>
            <person name="Harafuji N."/>
            <person name="Hastings K.E."/>
            <person name="Ho I."/>
            <person name="Hotta K."/>
            <person name="Huang W."/>
            <person name="Kawashima T."/>
            <person name="Lemaire P."/>
            <person name="Martinez D."/>
            <person name="Meinertzhagen I.A."/>
            <person name="Necula S."/>
            <person name="Nonaka M."/>
            <person name="Putnam N."/>
            <person name="Rash S."/>
            <person name="Saiga H."/>
            <person name="Satake M."/>
            <person name="Terry A."/>
            <person name="Yamada L."/>
            <person name="Wang H.G."/>
            <person name="Awazu S."/>
            <person name="Azumi K."/>
            <person name="Boore J."/>
            <person name="Branno M."/>
            <person name="Chin-Bow S."/>
            <person name="DeSantis R."/>
            <person name="Doyle S."/>
            <person name="Francino P."/>
            <person name="Keys D.N."/>
            <person name="Haga S."/>
            <person name="Hayashi H."/>
            <person name="Hino K."/>
            <person name="Imai K.S."/>
            <person name="Inaba K."/>
            <person name="Kano S."/>
            <person name="Kobayashi K."/>
            <person name="Kobayashi M."/>
            <person name="Lee B.I."/>
            <person name="Makabe K.W."/>
            <person name="Manohar C."/>
            <person name="Matassi G."/>
            <person name="Medina M."/>
            <person name="Mochizuki Y."/>
            <person name="Mount S."/>
            <person name="Morishita T."/>
            <person name="Miura S."/>
            <person name="Nakayama A."/>
            <person name="Nishizaka S."/>
            <person name="Nomoto H."/>
            <person name="Ohta F."/>
            <person name="Oishi K."/>
            <person name="Rigoutsos I."/>
            <person name="Sano M."/>
            <person name="Sasaki A."/>
            <person name="Sasakura Y."/>
            <person name="Shoguchi E."/>
            <person name="Shin-i T."/>
            <person name="Spagnuolo A."/>
            <person name="Stainier D."/>
            <person name="Suzuki M.M."/>
            <person name="Tassy O."/>
            <person name="Takatori N."/>
            <person name="Tokuoka M."/>
            <person name="Yagi K."/>
            <person name="Yoshizaki F."/>
            <person name="Wada S."/>
            <person name="Zhang C."/>
            <person name="Hyatt P.D."/>
            <person name="Larimer F."/>
            <person name="Detter C."/>
            <person name="Doggett N."/>
            <person name="Glavina T."/>
            <person name="Hawkins T."/>
            <person name="Richardson P."/>
            <person name="Lucas S."/>
            <person name="Kohara Y."/>
            <person name="Levine M."/>
            <person name="Satoh N."/>
            <person name="Rokhsar D.S."/>
        </authorList>
    </citation>
    <scope>NUCLEOTIDE SEQUENCE [LARGE SCALE GENOMIC DNA]</scope>
</reference>
<evidence type="ECO:0000256" key="1">
    <source>
        <dbReference type="SAM" id="MobiDB-lite"/>
    </source>
</evidence>
<protein>
    <submittedName>
        <fullName evidence="2">Uncharacterized protein</fullName>
    </submittedName>
</protein>